<feature type="non-terminal residue" evidence="4">
    <location>
        <position position="111"/>
    </location>
</feature>
<dbReference type="InterPro" id="IPR005225">
    <property type="entry name" value="Small_GTP-bd"/>
</dbReference>
<reference evidence="4 5" key="1">
    <citation type="journal article" date="2018" name="Nat. Ecol. Evol.">
        <title>Pezizomycetes genomes reveal the molecular basis of ectomycorrhizal truffle lifestyle.</title>
        <authorList>
            <person name="Murat C."/>
            <person name="Payen T."/>
            <person name="Noel B."/>
            <person name="Kuo A."/>
            <person name="Morin E."/>
            <person name="Chen J."/>
            <person name="Kohler A."/>
            <person name="Krizsan K."/>
            <person name="Balestrini R."/>
            <person name="Da Silva C."/>
            <person name="Montanini B."/>
            <person name="Hainaut M."/>
            <person name="Levati E."/>
            <person name="Barry K.W."/>
            <person name="Belfiori B."/>
            <person name="Cichocki N."/>
            <person name="Clum A."/>
            <person name="Dockter R.B."/>
            <person name="Fauchery L."/>
            <person name="Guy J."/>
            <person name="Iotti M."/>
            <person name="Le Tacon F."/>
            <person name="Lindquist E.A."/>
            <person name="Lipzen A."/>
            <person name="Malagnac F."/>
            <person name="Mello A."/>
            <person name="Molinier V."/>
            <person name="Miyauchi S."/>
            <person name="Poulain J."/>
            <person name="Riccioni C."/>
            <person name="Rubini A."/>
            <person name="Sitrit Y."/>
            <person name="Splivallo R."/>
            <person name="Traeger S."/>
            <person name="Wang M."/>
            <person name="Zifcakova L."/>
            <person name="Wipf D."/>
            <person name="Zambonelli A."/>
            <person name="Paolocci F."/>
            <person name="Nowrousian M."/>
            <person name="Ottonello S."/>
            <person name="Baldrian P."/>
            <person name="Spatafora J.W."/>
            <person name="Henrissat B."/>
            <person name="Nagy L.G."/>
            <person name="Aury J.M."/>
            <person name="Wincker P."/>
            <person name="Grigoriev I.V."/>
            <person name="Bonfante P."/>
            <person name="Martin F.M."/>
        </authorList>
    </citation>
    <scope>NUCLEOTIDE SEQUENCE [LARGE SCALE GENOMIC DNA]</scope>
    <source>
        <strain evidence="4 5">RN42</strain>
    </source>
</reference>
<dbReference type="PRINTS" id="PR00449">
    <property type="entry name" value="RASTRNSFRMNG"/>
</dbReference>
<keyword evidence="1" id="KW-0488">Methylation</keyword>
<dbReference type="EMBL" id="ML119685">
    <property type="protein sequence ID" value="RPA80769.1"/>
    <property type="molecule type" value="Genomic_DNA"/>
</dbReference>
<evidence type="ECO:0000313" key="4">
    <source>
        <dbReference type="EMBL" id="RPA80769.1"/>
    </source>
</evidence>
<accession>A0A3N4I419</accession>
<keyword evidence="5" id="KW-1185">Reference proteome</keyword>
<dbReference type="Proteomes" id="UP000275078">
    <property type="component" value="Unassembled WGS sequence"/>
</dbReference>
<dbReference type="STRING" id="1160509.A0A3N4I419"/>
<evidence type="ECO:0000256" key="1">
    <source>
        <dbReference type="ARBA" id="ARBA00022481"/>
    </source>
</evidence>
<dbReference type="Gene3D" id="3.40.50.300">
    <property type="entry name" value="P-loop containing nucleotide triphosphate hydrolases"/>
    <property type="match status" value="1"/>
</dbReference>
<protein>
    <submittedName>
        <fullName evidence="4">P-loop containing nucleoside triphosphate hydrolase protein</fullName>
    </submittedName>
</protein>
<dbReference type="GO" id="GO:0003924">
    <property type="term" value="F:GTPase activity"/>
    <property type="evidence" value="ECO:0007669"/>
    <property type="project" value="InterPro"/>
</dbReference>
<keyword evidence="4" id="KW-0378">Hydrolase</keyword>
<evidence type="ECO:0000256" key="2">
    <source>
        <dbReference type="ARBA" id="ARBA00022741"/>
    </source>
</evidence>
<dbReference type="PROSITE" id="PS51419">
    <property type="entry name" value="RAB"/>
    <property type="match status" value="1"/>
</dbReference>
<dbReference type="InterPro" id="IPR001806">
    <property type="entry name" value="Small_GTPase"/>
</dbReference>
<dbReference type="SMART" id="SM00174">
    <property type="entry name" value="RHO"/>
    <property type="match status" value="1"/>
</dbReference>
<dbReference type="GO" id="GO:0005525">
    <property type="term" value="F:GTP binding"/>
    <property type="evidence" value="ECO:0007669"/>
    <property type="project" value="UniProtKB-KW"/>
</dbReference>
<dbReference type="InterPro" id="IPR027417">
    <property type="entry name" value="P-loop_NTPase"/>
</dbReference>
<feature type="non-terminal residue" evidence="4">
    <location>
        <position position="1"/>
    </location>
</feature>
<gene>
    <name evidence="4" type="ORF">BJ508DRAFT_199414</name>
</gene>
<sequence>IKLVLVGDDSSGKTTLISSYVENFFPNANLGRVYEGHGLDVSINEKPYVVSLTDTAGQEELDRVRVTSYVGAHAFVIVYRLMDEQTWNNVVEKWIPEVKHEQPNVPIVIVG</sequence>
<keyword evidence="3" id="KW-0342">GTP-binding</keyword>
<evidence type="ECO:0000313" key="5">
    <source>
        <dbReference type="Proteomes" id="UP000275078"/>
    </source>
</evidence>
<dbReference type="InterPro" id="IPR003578">
    <property type="entry name" value="Small_GTPase_Rho"/>
</dbReference>
<name>A0A3N4I419_ASCIM</name>
<evidence type="ECO:0000256" key="3">
    <source>
        <dbReference type="ARBA" id="ARBA00023134"/>
    </source>
</evidence>
<keyword evidence="2" id="KW-0547">Nucleotide-binding</keyword>
<dbReference type="GO" id="GO:0007264">
    <property type="term" value="P:small GTPase-mediated signal transduction"/>
    <property type="evidence" value="ECO:0007669"/>
    <property type="project" value="InterPro"/>
</dbReference>
<dbReference type="Pfam" id="PF00071">
    <property type="entry name" value="Ras"/>
    <property type="match status" value="1"/>
</dbReference>
<dbReference type="NCBIfam" id="TIGR00231">
    <property type="entry name" value="small_GTP"/>
    <property type="match status" value="1"/>
</dbReference>
<organism evidence="4 5">
    <name type="scientific">Ascobolus immersus RN42</name>
    <dbReference type="NCBI Taxonomy" id="1160509"/>
    <lineage>
        <taxon>Eukaryota</taxon>
        <taxon>Fungi</taxon>
        <taxon>Dikarya</taxon>
        <taxon>Ascomycota</taxon>
        <taxon>Pezizomycotina</taxon>
        <taxon>Pezizomycetes</taxon>
        <taxon>Pezizales</taxon>
        <taxon>Ascobolaceae</taxon>
        <taxon>Ascobolus</taxon>
    </lineage>
</organism>
<dbReference type="AlphaFoldDB" id="A0A3N4I419"/>
<dbReference type="SUPFAM" id="SSF52540">
    <property type="entry name" value="P-loop containing nucleoside triphosphate hydrolases"/>
    <property type="match status" value="1"/>
</dbReference>
<dbReference type="PROSITE" id="PS51420">
    <property type="entry name" value="RHO"/>
    <property type="match status" value="1"/>
</dbReference>
<dbReference type="OrthoDB" id="8830751at2759"/>
<proteinExistence type="predicted"/>
<dbReference type="PANTHER" id="PTHR24072">
    <property type="entry name" value="RHO FAMILY GTPASE"/>
    <property type="match status" value="1"/>
</dbReference>